<dbReference type="InterPro" id="IPR007053">
    <property type="entry name" value="LRAT_dom"/>
</dbReference>
<dbReference type="InterPro" id="IPR051496">
    <property type="entry name" value="H-rev107_PLA/AT"/>
</dbReference>
<evidence type="ECO:0000313" key="7">
    <source>
        <dbReference type="EnsemblMetazoa" id="XP_038054224.1"/>
    </source>
</evidence>
<dbReference type="GO" id="GO:0005737">
    <property type="term" value="C:cytoplasm"/>
    <property type="evidence" value="ECO:0007669"/>
    <property type="project" value="TreeGrafter"/>
</dbReference>
<dbReference type="Pfam" id="PF04970">
    <property type="entry name" value="LRAT"/>
    <property type="match status" value="1"/>
</dbReference>
<dbReference type="OMA" id="KHDNKYK"/>
<dbReference type="Gene3D" id="3.90.1720.10">
    <property type="entry name" value="endopeptidase domain like (from Nostoc punctiforme)"/>
    <property type="match status" value="1"/>
</dbReference>
<evidence type="ECO:0000256" key="1">
    <source>
        <dbReference type="ARBA" id="ARBA00007824"/>
    </source>
</evidence>
<comment type="similarity">
    <text evidence="1">Belongs to the H-rev107 family.</text>
</comment>
<evidence type="ECO:0000313" key="8">
    <source>
        <dbReference type="Proteomes" id="UP000887568"/>
    </source>
</evidence>
<dbReference type="Proteomes" id="UP000887568">
    <property type="component" value="Unplaced"/>
</dbReference>
<dbReference type="EnsemblMetazoa" id="XM_038198296.1">
    <property type="protein sequence ID" value="XP_038054224.1"/>
    <property type="gene ID" value="LOC119726558"/>
</dbReference>
<keyword evidence="4" id="KW-0443">Lipid metabolism</keyword>
<sequence>MASNNNYGVVGYWHEPSFPDIKALEGDLCLGDRVEFRRDVGYAHWGIYVGQYRGMRHAVIHFGMFEGGPEFSKKKAMGIPSAASEKPEIRADTIGMIFGGSGRARINNSRDHQEKPLDPGVIIETAKKMHRDKTPIDYNLFSSNCEHFVNLCRYSHPHSDQITAALQTAGYTTLAVGAIGAVIAITSAVISPRTERR</sequence>
<name>A0A913ZS50_PATMI</name>
<accession>A0A913ZS50</accession>
<protein>
    <recommendedName>
        <fullName evidence="6">LRAT domain-containing protein</fullName>
    </recommendedName>
</protein>
<proteinExistence type="inferred from homology"/>
<dbReference type="RefSeq" id="XP_038054224.1">
    <property type="nucleotide sequence ID" value="XM_038198296.1"/>
</dbReference>
<reference evidence="7" key="1">
    <citation type="submission" date="2022-11" db="UniProtKB">
        <authorList>
            <consortium name="EnsemblMetazoa"/>
        </authorList>
    </citation>
    <scope>IDENTIFICATION</scope>
</reference>
<keyword evidence="5" id="KW-0472">Membrane</keyword>
<keyword evidence="8" id="KW-1185">Reference proteome</keyword>
<evidence type="ECO:0000256" key="5">
    <source>
        <dbReference type="SAM" id="Phobius"/>
    </source>
</evidence>
<evidence type="ECO:0000256" key="4">
    <source>
        <dbReference type="ARBA" id="ARBA00023098"/>
    </source>
</evidence>
<keyword evidence="2" id="KW-0808">Transferase</keyword>
<evidence type="ECO:0000256" key="2">
    <source>
        <dbReference type="ARBA" id="ARBA00022679"/>
    </source>
</evidence>
<evidence type="ECO:0000259" key="6">
    <source>
        <dbReference type="PROSITE" id="PS51934"/>
    </source>
</evidence>
<feature type="transmembrane region" description="Helical" evidence="5">
    <location>
        <begin position="169"/>
        <end position="190"/>
    </location>
</feature>
<dbReference type="OrthoDB" id="421951at2759"/>
<dbReference type="GO" id="GO:0008970">
    <property type="term" value="F:phospholipase A1 activity"/>
    <property type="evidence" value="ECO:0007669"/>
    <property type="project" value="TreeGrafter"/>
</dbReference>
<feature type="domain" description="LRAT" evidence="6">
    <location>
        <begin position="34"/>
        <end position="161"/>
    </location>
</feature>
<keyword evidence="5" id="KW-0812">Transmembrane</keyword>
<dbReference type="GeneID" id="119726558"/>
<keyword evidence="5" id="KW-1133">Transmembrane helix</keyword>
<dbReference type="PROSITE" id="PS51934">
    <property type="entry name" value="LRAT"/>
    <property type="match status" value="1"/>
</dbReference>
<organism evidence="7 8">
    <name type="scientific">Patiria miniata</name>
    <name type="common">Bat star</name>
    <name type="synonym">Asterina miniata</name>
    <dbReference type="NCBI Taxonomy" id="46514"/>
    <lineage>
        <taxon>Eukaryota</taxon>
        <taxon>Metazoa</taxon>
        <taxon>Echinodermata</taxon>
        <taxon>Eleutherozoa</taxon>
        <taxon>Asterozoa</taxon>
        <taxon>Asteroidea</taxon>
        <taxon>Valvatacea</taxon>
        <taxon>Valvatida</taxon>
        <taxon>Asterinidae</taxon>
        <taxon>Patiria</taxon>
    </lineage>
</organism>
<dbReference type="PANTHER" id="PTHR13943">
    <property type="entry name" value="HRAS-LIKE SUPPRESSOR - RELATED"/>
    <property type="match status" value="1"/>
</dbReference>
<dbReference type="PANTHER" id="PTHR13943:SF77">
    <property type="entry name" value="LRAT DOMAIN-CONTAINING PROTEIN"/>
    <property type="match status" value="1"/>
</dbReference>
<keyword evidence="3" id="KW-0378">Hydrolase</keyword>
<dbReference type="GO" id="GO:0016410">
    <property type="term" value="F:N-acyltransferase activity"/>
    <property type="evidence" value="ECO:0007669"/>
    <property type="project" value="TreeGrafter"/>
</dbReference>
<evidence type="ECO:0000256" key="3">
    <source>
        <dbReference type="ARBA" id="ARBA00022801"/>
    </source>
</evidence>
<dbReference type="GO" id="GO:0004623">
    <property type="term" value="F:phospholipase A2 activity"/>
    <property type="evidence" value="ECO:0007669"/>
    <property type="project" value="TreeGrafter"/>
</dbReference>
<dbReference type="GO" id="GO:0070292">
    <property type="term" value="P:N-acylphosphatidylethanolamine metabolic process"/>
    <property type="evidence" value="ECO:0007669"/>
    <property type="project" value="TreeGrafter"/>
</dbReference>
<dbReference type="AlphaFoldDB" id="A0A913ZS50"/>